<dbReference type="EMBL" id="MU839832">
    <property type="protein sequence ID" value="KAK1756191.1"/>
    <property type="molecule type" value="Genomic_DNA"/>
</dbReference>
<dbReference type="InterPro" id="IPR021858">
    <property type="entry name" value="Fun_TF"/>
</dbReference>
<dbReference type="PANTHER" id="PTHR38791:SF5">
    <property type="entry name" value="TRANSCRIPTION FACTOR DBAG-RELATED"/>
    <property type="match status" value="1"/>
</dbReference>
<evidence type="ECO:0000256" key="1">
    <source>
        <dbReference type="ARBA" id="ARBA00023242"/>
    </source>
</evidence>
<feature type="compositionally biased region" description="Low complexity" evidence="2">
    <location>
        <begin position="21"/>
        <end position="62"/>
    </location>
</feature>
<accession>A0AAJ0F5W8</accession>
<comment type="caution">
    <text evidence="3">The sequence shown here is derived from an EMBL/GenBank/DDBJ whole genome shotgun (WGS) entry which is preliminary data.</text>
</comment>
<dbReference type="PANTHER" id="PTHR38791">
    <property type="entry name" value="ZN(II)2CYS6 TRANSCRIPTION FACTOR (EUROFUNG)-RELATED-RELATED"/>
    <property type="match status" value="1"/>
</dbReference>
<name>A0AAJ0F5W8_9PEZI</name>
<reference evidence="3" key="1">
    <citation type="submission" date="2023-06" db="EMBL/GenBank/DDBJ databases">
        <title>Genome-scale phylogeny and comparative genomics of the fungal order Sordariales.</title>
        <authorList>
            <consortium name="Lawrence Berkeley National Laboratory"/>
            <person name="Hensen N."/>
            <person name="Bonometti L."/>
            <person name="Westerberg I."/>
            <person name="Brannstrom I.O."/>
            <person name="Guillou S."/>
            <person name="Cros-Aarteil S."/>
            <person name="Calhoun S."/>
            <person name="Haridas S."/>
            <person name="Kuo A."/>
            <person name="Mondo S."/>
            <person name="Pangilinan J."/>
            <person name="Riley R."/>
            <person name="Labutti K."/>
            <person name="Andreopoulos B."/>
            <person name="Lipzen A."/>
            <person name="Chen C."/>
            <person name="Yanf M."/>
            <person name="Daum C."/>
            <person name="Ng V."/>
            <person name="Clum A."/>
            <person name="Steindorff A."/>
            <person name="Ohm R."/>
            <person name="Martin F."/>
            <person name="Silar P."/>
            <person name="Natvig D."/>
            <person name="Lalanne C."/>
            <person name="Gautier V."/>
            <person name="Ament-Velasquez S.L."/>
            <person name="Kruys A."/>
            <person name="Hutchinson M.I."/>
            <person name="Powell A.J."/>
            <person name="Barry K."/>
            <person name="Miller A.N."/>
            <person name="Grigoriev I.V."/>
            <person name="Debuchy R."/>
            <person name="Gladieux P."/>
            <person name="Thoren M.H."/>
            <person name="Johannesson H."/>
        </authorList>
    </citation>
    <scope>NUCLEOTIDE SEQUENCE</scope>
    <source>
        <strain evidence="3">PSN4</strain>
    </source>
</reference>
<evidence type="ECO:0000256" key="2">
    <source>
        <dbReference type="SAM" id="MobiDB-lite"/>
    </source>
</evidence>
<evidence type="ECO:0000313" key="4">
    <source>
        <dbReference type="Proteomes" id="UP001239445"/>
    </source>
</evidence>
<gene>
    <name evidence="3" type="ORF">QBC47DRAFT_181951</name>
</gene>
<keyword evidence="4" id="KW-1185">Reference proteome</keyword>
<dbReference type="Pfam" id="PF11951">
    <property type="entry name" value="Fungal_trans_2"/>
    <property type="match status" value="1"/>
</dbReference>
<sequence length="515" mass="57127">MFRDESTKVIQKAHAQWGVQGPPSDSSEASGSSPPSISPSGTSGRSRTSIAESTGSSSPVSSEESRLAAPRVPLEITTTSVDRAVQFYLEHYVIGLPDEAKSGYELQQHRWVFAPTTRQVMAAVGLAGLSNIAGDKDTMLMARQQYGIALRDTAMALQNFQHHDVDITLRAVVMLGMFEIVRGDDQPTKGAQTHIMGGAALMRSVLPFFQSSPDGLRGLVQICYSMVATVMCSVQQLSPEPNVMIPTEPVPSMAQGILPPAFFDWIHLGSSTAVPEDVPAVQLIAIIARFVQLAALIRSRLLKDGRSETLDILKQALEIERELDEWETRQQDPWLFREERVGGNFFPPDAVFEGCYHVYTDMWTARVWTNYRFARILVNQLLVEAIERFPTTAPSLLSADQQRRSLDVIRRVARDTLVSTPTHYRHPRLERRHRELVEKTSGGAEIGAVQIPTLLFQLKVAAAAPGVPHSYYVWAREMLRTVFADTGMLQARRLGDILEKARPASPPAFIKLEDL</sequence>
<keyword evidence="1" id="KW-0539">Nucleus</keyword>
<feature type="region of interest" description="Disordered" evidence="2">
    <location>
        <begin position="1"/>
        <end position="68"/>
    </location>
</feature>
<organism evidence="3 4">
    <name type="scientific">Echria macrotheca</name>
    <dbReference type="NCBI Taxonomy" id="438768"/>
    <lineage>
        <taxon>Eukaryota</taxon>
        <taxon>Fungi</taxon>
        <taxon>Dikarya</taxon>
        <taxon>Ascomycota</taxon>
        <taxon>Pezizomycotina</taxon>
        <taxon>Sordariomycetes</taxon>
        <taxon>Sordariomycetidae</taxon>
        <taxon>Sordariales</taxon>
        <taxon>Schizotheciaceae</taxon>
        <taxon>Echria</taxon>
    </lineage>
</organism>
<proteinExistence type="predicted"/>
<protein>
    <submittedName>
        <fullName evidence="3">White-opaque regulator 1</fullName>
    </submittedName>
</protein>
<dbReference type="Proteomes" id="UP001239445">
    <property type="component" value="Unassembled WGS sequence"/>
</dbReference>
<dbReference type="AlphaFoldDB" id="A0AAJ0F5W8"/>
<evidence type="ECO:0000313" key="3">
    <source>
        <dbReference type="EMBL" id="KAK1756191.1"/>
    </source>
</evidence>
<dbReference type="InterPro" id="IPR053175">
    <property type="entry name" value="DHMBA_Reg_Transcription_Factor"/>
</dbReference>